<keyword evidence="3" id="KW-1185">Reference proteome</keyword>
<dbReference type="GeneID" id="25975226"/>
<dbReference type="Proteomes" id="UP000007796">
    <property type="component" value="Unassembled WGS sequence"/>
</dbReference>
<proteinExistence type="predicted"/>
<feature type="chain" id="PRO_5003260050" evidence="1">
    <location>
        <begin position="19"/>
        <end position="92"/>
    </location>
</feature>
<dbReference type="AlphaFoldDB" id="F0XJJ8"/>
<feature type="signal peptide" evidence="1">
    <location>
        <begin position="1"/>
        <end position="18"/>
    </location>
</feature>
<protein>
    <submittedName>
        <fullName evidence="2">Uncharacterized protein</fullName>
    </submittedName>
</protein>
<name>F0XJJ8_GROCL</name>
<keyword evidence="1" id="KW-0732">Signal</keyword>
<dbReference type="RefSeq" id="XP_014171690.1">
    <property type="nucleotide sequence ID" value="XM_014316215.1"/>
</dbReference>
<dbReference type="EMBL" id="GL629782">
    <property type="protein sequence ID" value="EFX02208.1"/>
    <property type="molecule type" value="Genomic_DNA"/>
</dbReference>
<dbReference type="HOGENOM" id="CLU_2413465_0_0_1"/>
<reference evidence="2 3" key="1">
    <citation type="journal article" date="2011" name="Proc. Natl. Acad. Sci. U.S.A.">
        <title>Genome and transcriptome analyses of the mountain pine beetle-fungal symbiont Grosmannia clavigera, a lodgepole pine pathogen.</title>
        <authorList>
            <person name="DiGuistini S."/>
            <person name="Wang Y."/>
            <person name="Liao N.Y."/>
            <person name="Taylor G."/>
            <person name="Tanguay P."/>
            <person name="Feau N."/>
            <person name="Henrissat B."/>
            <person name="Chan S.K."/>
            <person name="Hesse-Orce U."/>
            <person name="Alamouti S.M."/>
            <person name="Tsui C.K.M."/>
            <person name="Docking R.T."/>
            <person name="Levasseur A."/>
            <person name="Haridas S."/>
            <person name="Robertson G."/>
            <person name="Birol I."/>
            <person name="Holt R.A."/>
            <person name="Marra M.A."/>
            <person name="Hamelin R.C."/>
            <person name="Hirst M."/>
            <person name="Jones S.J.M."/>
            <person name="Bohlmann J."/>
            <person name="Breuil C."/>
        </authorList>
    </citation>
    <scope>NUCLEOTIDE SEQUENCE [LARGE SCALE GENOMIC DNA]</scope>
    <source>
        <strain evidence="3">kw1407 / UAMH 11150</strain>
    </source>
</reference>
<evidence type="ECO:0000313" key="3">
    <source>
        <dbReference type="Proteomes" id="UP000007796"/>
    </source>
</evidence>
<evidence type="ECO:0000313" key="2">
    <source>
        <dbReference type="EMBL" id="EFX02208.1"/>
    </source>
</evidence>
<dbReference type="InParanoid" id="F0XJJ8"/>
<organism evidence="3">
    <name type="scientific">Grosmannia clavigera (strain kw1407 / UAMH 11150)</name>
    <name type="common">Blue stain fungus</name>
    <name type="synonym">Graphiocladiella clavigera</name>
    <dbReference type="NCBI Taxonomy" id="655863"/>
    <lineage>
        <taxon>Eukaryota</taxon>
        <taxon>Fungi</taxon>
        <taxon>Dikarya</taxon>
        <taxon>Ascomycota</taxon>
        <taxon>Pezizomycotina</taxon>
        <taxon>Sordariomycetes</taxon>
        <taxon>Sordariomycetidae</taxon>
        <taxon>Ophiostomatales</taxon>
        <taxon>Ophiostomataceae</taxon>
        <taxon>Leptographium</taxon>
    </lineage>
</organism>
<gene>
    <name evidence="2" type="ORF">CMQ_2257</name>
</gene>
<evidence type="ECO:0000256" key="1">
    <source>
        <dbReference type="SAM" id="SignalP"/>
    </source>
</evidence>
<sequence>MKCTLFLAAVVGASSAMAGNWTVTAPIATGTGTASVGFLPTGNGTYTKPTAGSTTTSAVTGTSTAITAGAAGLAPQALFGAVAAVAAAVLTL</sequence>
<accession>F0XJJ8</accession>